<reference evidence="14 15" key="1">
    <citation type="journal article" date="2012" name="J. Bacteriol.">
        <title>Complete genome sequences of Methylophaga sp. strain JAM1 and Methylophaga sp. strain JAM7.</title>
        <authorList>
            <person name="Villeneuve C."/>
            <person name="Martineau C."/>
            <person name="Mauffrey F."/>
            <person name="Villemur R."/>
        </authorList>
    </citation>
    <scope>NUCLEOTIDE SEQUENCE [LARGE SCALE GENOMIC DNA]</scope>
    <source>
        <strain evidence="14 15">JAM7</strain>
    </source>
</reference>
<evidence type="ECO:0000313" key="14">
    <source>
        <dbReference type="EMBL" id="AFJ02264.1"/>
    </source>
</evidence>
<comment type="cofactor">
    <cofactor evidence="12">
        <name>[4Fe-4S] cluster</name>
        <dbReference type="ChEBI" id="CHEBI:49883"/>
    </cofactor>
    <text evidence="12">Binds 1 [4Fe-4S] cluster.</text>
</comment>
<dbReference type="eggNOG" id="COG0177">
    <property type="taxonomic scope" value="Bacteria"/>
</dbReference>
<keyword evidence="5 12" id="KW-0378">Hydrolase</keyword>
<dbReference type="InterPro" id="IPR004035">
    <property type="entry name" value="Endouclease-III_FeS-bd_BS"/>
</dbReference>
<dbReference type="Gene3D" id="1.10.340.30">
    <property type="entry name" value="Hypothetical protein, domain 2"/>
    <property type="match status" value="1"/>
</dbReference>
<keyword evidence="4 12" id="KW-0227">DNA damage</keyword>
<evidence type="ECO:0000256" key="2">
    <source>
        <dbReference type="ARBA" id="ARBA00022485"/>
    </source>
</evidence>
<evidence type="ECO:0000259" key="13">
    <source>
        <dbReference type="SMART" id="SM00478"/>
    </source>
</evidence>
<evidence type="ECO:0000256" key="7">
    <source>
        <dbReference type="ARBA" id="ARBA00023014"/>
    </source>
</evidence>
<gene>
    <name evidence="12" type="primary">nth</name>
    <name evidence="14" type="ordered locus">Q7C_1109</name>
</gene>
<keyword evidence="9 12" id="KW-0234">DNA repair</keyword>
<feature type="binding site" evidence="12">
    <location>
        <position position="187"/>
    </location>
    <ligand>
        <name>[4Fe-4S] cluster</name>
        <dbReference type="ChEBI" id="CHEBI:49883"/>
    </ligand>
</feature>
<comment type="similarity">
    <text evidence="1 12">Belongs to the Nth/MutY family.</text>
</comment>
<dbReference type="PROSITE" id="PS00764">
    <property type="entry name" value="ENDONUCLEASE_III_1"/>
    <property type="match status" value="1"/>
</dbReference>
<dbReference type="Pfam" id="PF10576">
    <property type="entry name" value="EndIII_4Fe-2S"/>
    <property type="match status" value="1"/>
</dbReference>
<dbReference type="InterPro" id="IPR011257">
    <property type="entry name" value="DNA_glycosylase"/>
</dbReference>
<dbReference type="Pfam" id="PF00730">
    <property type="entry name" value="HhH-GPD"/>
    <property type="match status" value="1"/>
</dbReference>
<dbReference type="GO" id="GO:0006285">
    <property type="term" value="P:base-excision repair, AP site formation"/>
    <property type="evidence" value="ECO:0007669"/>
    <property type="project" value="TreeGrafter"/>
</dbReference>
<evidence type="ECO:0000256" key="11">
    <source>
        <dbReference type="ARBA" id="ARBA00023295"/>
    </source>
</evidence>
<accession>I1YH71</accession>
<dbReference type="SMART" id="SM00478">
    <property type="entry name" value="ENDO3c"/>
    <property type="match status" value="1"/>
</dbReference>
<dbReference type="EC" id="4.2.99.18" evidence="12"/>
<dbReference type="FunFam" id="1.10.340.30:FF:000001">
    <property type="entry name" value="Endonuclease III"/>
    <property type="match status" value="1"/>
</dbReference>
<evidence type="ECO:0000256" key="4">
    <source>
        <dbReference type="ARBA" id="ARBA00022763"/>
    </source>
</evidence>
<feature type="binding site" evidence="12">
    <location>
        <position position="197"/>
    </location>
    <ligand>
        <name>[4Fe-4S] cluster</name>
        <dbReference type="ChEBI" id="CHEBI:49883"/>
    </ligand>
</feature>
<dbReference type="Pfam" id="PF00633">
    <property type="entry name" value="HHH"/>
    <property type="match status" value="1"/>
</dbReference>
<dbReference type="EMBL" id="CP003380">
    <property type="protein sequence ID" value="AFJ02264.1"/>
    <property type="molecule type" value="Genomic_DNA"/>
</dbReference>
<dbReference type="SMART" id="SM00525">
    <property type="entry name" value="FES"/>
    <property type="match status" value="1"/>
</dbReference>
<dbReference type="NCBIfam" id="TIGR01083">
    <property type="entry name" value="nth"/>
    <property type="match status" value="1"/>
</dbReference>
<dbReference type="Gene3D" id="1.10.1670.10">
    <property type="entry name" value="Helix-hairpin-Helix base-excision DNA repair enzymes (C-terminal)"/>
    <property type="match status" value="1"/>
</dbReference>
<evidence type="ECO:0000256" key="9">
    <source>
        <dbReference type="ARBA" id="ARBA00023204"/>
    </source>
</evidence>
<evidence type="ECO:0000256" key="12">
    <source>
        <dbReference type="HAMAP-Rule" id="MF_00942"/>
    </source>
</evidence>
<keyword evidence="2 12" id="KW-0004">4Fe-4S</keyword>
<dbReference type="PANTHER" id="PTHR10359:SF18">
    <property type="entry name" value="ENDONUCLEASE III"/>
    <property type="match status" value="1"/>
</dbReference>
<dbReference type="InterPro" id="IPR005759">
    <property type="entry name" value="Nth"/>
</dbReference>
<keyword evidence="14" id="KW-0255">Endonuclease</keyword>
<dbReference type="InterPro" id="IPR003265">
    <property type="entry name" value="HhH-GPD_domain"/>
</dbReference>
<evidence type="ECO:0000313" key="15">
    <source>
        <dbReference type="Proteomes" id="UP000009145"/>
    </source>
</evidence>
<comment type="catalytic activity">
    <reaction evidence="12">
        <text>2'-deoxyribonucleotide-(2'-deoxyribose 5'-phosphate)-2'-deoxyribonucleotide-DNA = a 3'-end 2'-deoxyribonucleotide-(2,3-dehydro-2,3-deoxyribose 5'-phosphate)-DNA + a 5'-end 5'-phospho-2'-deoxyribonucleoside-DNA + H(+)</text>
        <dbReference type="Rhea" id="RHEA:66592"/>
        <dbReference type="Rhea" id="RHEA-COMP:13180"/>
        <dbReference type="Rhea" id="RHEA-COMP:16897"/>
        <dbReference type="Rhea" id="RHEA-COMP:17067"/>
        <dbReference type="ChEBI" id="CHEBI:15378"/>
        <dbReference type="ChEBI" id="CHEBI:136412"/>
        <dbReference type="ChEBI" id="CHEBI:157695"/>
        <dbReference type="ChEBI" id="CHEBI:167181"/>
        <dbReference type="EC" id="4.2.99.18"/>
    </reaction>
</comment>
<dbReference type="FunFam" id="1.10.1670.10:FF:000001">
    <property type="entry name" value="Endonuclease III"/>
    <property type="match status" value="1"/>
</dbReference>
<feature type="domain" description="HhH-GPD" evidence="13">
    <location>
        <begin position="38"/>
        <end position="185"/>
    </location>
</feature>
<keyword evidence="10 12" id="KW-0456">Lyase</keyword>
<dbReference type="HOGENOM" id="CLU_012862_3_0_6"/>
<dbReference type="HAMAP" id="MF_00942">
    <property type="entry name" value="Nth"/>
    <property type="match status" value="1"/>
</dbReference>
<keyword evidence="6 12" id="KW-0408">Iron</keyword>
<name>I1YH71_METFJ</name>
<dbReference type="STRING" id="754477.Q7C_1109"/>
<feature type="binding site" evidence="12">
    <location>
        <position position="194"/>
    </location>
    <ligand>
        <name>[4Fe-4S] cluster</name>
        <dbReference type="ChEBI" id="CHEBI:49883"/>
    </ligand>
</feature>
<keyword evidence="3 12" id="KW-0479">Metal-binding</keyword>
<dbReference type="InterPro" id="IPR023170">
    <property type="entry name" value="HhH_base_excis_C"/>
</dbReference>
<keyword evidence="8 12" id="KW-0238">DNA-binding</keyword>
<keyword evidence="15" id="KW-1185">Reference proteome</keyword>
<keyword evidence="14" id="KW-0540">Nuclease</keyword>
<dbReference type="InterPro" id="IPR000445">
    <property type="entry name" value="HhH_motif"/>
</dbReference>
<evidence type="ECO:0000256" key="10">
    <source>
        <dbReference type="ARBA" id="ARBA00023239"/>
    </source>
</evidence>
<comment type="function">
    <text evidence="12">DNA repair enzyme that has both DNA N-glycosylase activity and AP-lyase activity. The DNA N-glycosylase activity releases various damaged pyrimidines from DNA by cleaving the N-glycosidic bond, leaving an AP (apurinic/apyrimidinic) site. The AP-lyase activity cleaves the phosphodiester bond 3' to the AP site by a beta-elimination, leaving a 3'-terminal unsaturated sugar and a product with a terminal 5'-phosphate.</text>
</comment>
<dbReference type="KEGG" id="mec:Q7C_1109"/>
<organism evidence="14 15">
    <name type="scientific">Methylophaga frappieri (strain ATCC BAA-2434 / DSM 25690 / JAM7)</name>
    <dbReference type="NCBI Taxonomy" id="754477"/>
    <lineage>
        <taxon>Bacteria</taxon>
        <taxon>Pseudomonadati</taxon>
        <taxon>Pseudomonadota</taxon>
        <taxon>Gammaproteobacteria</taxon>
        <taxon>Thiotrichales</taxon>
        <taxon>Piscirickettsiaceae</taxon>
        <taxon>Methylophaga</taxon>
    </lineage>
</organism>
<dbReference type="PIRSF" id="PIRSF001435">
    <property type="entry name" value="Nth"/>
    <property type="match status" value="1"/>
</dbReference>
<dbReference type="InterPro" id="IPR003651">
    <property type="entry name" value="Endonuclease3_FeS-loop_motif"/>
</dbReference>
<evidence type="ECO:0000256" key="1">
    <source>
        <dbReference type="ARBA" id="ARBA00008343"/>
    </source>
</evidence>
<keyword evidence="7 12" id="KW-0411">Iron-sulfur</keyword>
<dbReference type="SUPFAM" id="SSF48150">
    <property type="entry name" value="DNA-glycosylase"/>
    <property type="match status" value="1"/>
</dbReference>
<dbReference type="RefSeq" id="WP_014703684.1">
    <property type="nucleotide sequence ID" value="NC_017856.1"/>
</dbReference>
<dbReference type="GO" id="GO:0003677">
    <property type="term" value="F:DNA binding"/>
    <property type="evidence" value="ECO:0007669"/>
    <property type="project" value="UniProtKB-UniRule"/>
</dbReference>
<feature type="binding site" evidence="12">
    <location>
        <position position="203"/>
    </location>
    <ligand>
        <name>[4Fe-4S] cluster</name>
        <dbReference type="ChEBI" id="CHEBI:49883"/>
    </ligand>
</feature>
<protein>
    <recommendedName>
        <fullName evidence="12">Endonuclease III</fullName>
        <ecNumber evidence="12">4.2.99.18</ecNumber>
    </recommendedName>
    <alternativeName>
        <fullName evidence="12">DNA-(apurinic or apyrimidinic site) lyase</fullName>
    </alternativeName>
</protein>
<dbReference type="OrthoDB" id="9800977at2"/>
<evidence type="ECO:0000256" key="3">
    <source>
        <dbReference type="ARBA" id="ARBA00022723"/>
    </source>
</evidence>
<keyword evidence="11 12" id="KW-0326">Glycosidase</keyword>
<dbReference type="GO" id="GO:0140078">
    <property type="term" value="F:class I DNA-(apurinic or apyrimidinic site) endonuclease activity"/>
    <property type="evidence" value="ECO:0007669"/>
    <property type="project" value="UniProtKB-EC"/>
</dbReference>
<proteinExistence type="inferred from homology"/>
<dbReference type="PANTHER" id="PTHR10359">
    <property type="entry name" value="A/G-SPECIFIC ADENINE GLYCOSYLASE/ENDONUCLEASE III"/>
    <property type="match status" value="1"/>
</dbReference>
<dbReference type="PATRIC" id="fig|754477.3.peg.1089"/>
<evidence type="ECO:0000256" key="5">
    <source>
        <dbReference type="ARBA" id="ARBA00022801"/>
    </source>
</evidence>
<dbReference type="CDD" id="cd00056">
    <property type="entry name" value="ENDO3c"/>
    <property type="match status" value="1"/>
</dbReference>
<evidence type="ECO:0000256" key="6">
    <source>
        <dbReference type="ARBA" id="ARBA00023004"/>
    </source>
</evidence>
<sequence>MNRAQRAAFFARLQAANPNPTTELIYQSPFELLIAVILSAQATDVGVNKATAKLYPVANTPEHILDLGIDGLKQHIKTIGLFNSKAENIIKTCQVLISKHDSQVPDNRVELEALPGVGRKTANVVLNTIFRQPVMAVDTHIFRLSNRTGLAKGKNVREVEDKLIKNTPKPYLLDAHHWLILHGRYVCTARKPKCGECIVNDLCDDFRHQSKMMTAH</sequence>
<dbReference type="GO" id="GO:0046872">
    <property type="term" value="F:metal ion binding"/>
    <property type="evidence" value="ECO:0007669"/>
    <property type="project" value="UniProtKB-KW"/>
</dbReference>
<dbReference type="GO" id="GO:0019104">
    <property type="term" value="F:DNA N-glycosylase activity"/>
    <property type="evidence" value="ECO:0007669"/>
    <property type="project" value="UniProtKB-UniRule"/>
</dbReference>
<dbReference type="Proteomes" id="UP000009145">
    <property type="component" value="Chromosome"/>
</dbReference>
<dbReference type="GO" id="GO:0051539">
    <property type="term" value="F:4 iron, 4 sulfur cluster binding"/>
    <property type="evidence" value="ECO:0007669"/>
    <property type="project" value="UniProtKB-UniRule"/>
</dbReference>
<evidence type="ECO:0000256" key="8">
    <source>
        <dbReference type="ARBA" id="ARBA00023125"/>
    </source>
</evidence>
<dbReference type="AlphaFoldDB" id="I1YH71"/>